<dbReference type="Proteomes" id="UP000001299">
    <property type="component" value="Chromosome 1"/>
</dbReference>
<name>E0RVY7_BUTPB</name>
<reference evidence="3 4" key="2">
    <citation type="journal article" date="2013" name="Proteins">
        <title>Structure and function of an acetyl xylan esterase (Est2A) from the rumen bacterium Butyrivibrio proteoclasticus.</title>
        <authorList>
            <person name="Till M."/>
            <person name="Goldstone D.C."/>
            <person name="Attwood G.T."/>
            <person name="Moon C.D."/>
            <person name="Kelly W.J."/>
            <person name="Arcus V.L."/>
        </authorList>
    </citation>
    <scope>X-RAY CRYSTALLOGRAPHY (2.00 ANGSTROMS)</scope>
</reference>
<dbReference type="Pfam" id="PF00657">
    <property type="entry name" value="Lipase_GDSL"/>
    <property type="match status" value="1"/>
</dbReference>
<dbReference type="AlphaFoldDB" id="E0RVY7"/>
<evidence type="ECO:0000313" key="1">
    <source>
        <dbReference type="EMBL" id="ADL35669.1"/>
    </source>
</evidence>
<sequence>MSVLQYTEISNISSDKINILGRTGKKRQPLPVFFNGGGVEVVVTGSELWIDLETDSDVNEMWVALEINGAFIARQMLLPGEHSLCLFRSMEKTTPKRVRLYRELQAMNDDPKVKLLFKGFKHDGEFQNVPVYSRKLEFIGDSITSGEGSYGAFDDVDWIPMYMSASANYATMTAKALNADYHLVSQGGWGVFCGWDNDVRHNLPSVYEKVCGLAKGEMNEELGAQEEYDFASWQPDAIIVNLGTNDVTSFNQPEFLNPDDGKTYKMRTNTDGTRNREDELKIVSAIIDFLTMLRKHNPNAQIIWSYGMLGSDLNLVITEGINKYKENAGDEKVSFFQLPNTTMENFGSHMHPGPKSHQNAAKELVDYLRNKLGWFE</sequence>
<dbReference type="STRING" id="515622.bpr_I2939"/>
<proteinExistence type="evidence at protein level"/>
<dbReference type="PDB" id="4DEV">
    <property type="method" value="X-ray"/>
    <property type="resolution" value="2.00 A"/>
    <property type="chains" value="A/B/C/D/E/F/G/H=1-376"/>
</dbReference>
<dbReference type="KEGG" id="bpb:bpr_I2939"/>
<dbReference type="SUPFAM" id="SSF52266">
    <property type="entry name" value="SGNH hydrolase"/>
    <property type="match status" value="1"/>
</dbReference>
<dbReference type="PDBsum" id="4DEV"/>
<protein>
    <submittedName>
        <fullName evidence="1">Acetyl-xylan esterase Est2A</fullName>
    </submittedName>
</protein>
<dbReference type="InterPro" id="IPR001087">
    <property type="entry name" value="GDSL"/>
</dbReference>
<evidence type="ECO:0007829" key="3">
    <source>
        <dbReference type="PDB" id="3U37"/>
    </source>
</evidence>
<dbReference type="HOGENOM" id="CLU_042506_0_0_9"/>
<keyword evidence="3 4" id="KW-0002">3D-structure</keyword>
<keyword evidence="2" id="KW-1185">Reference proteome</keyword>
<dbReference type="GO" id="GO:0052689">
    <property type="term" value="F:carboxylic ester hydrolase activity"/>
    <property type="evidence" value="ECO:0007669"/>
    <property type="project" value="InterPro"/>
</dbReference>
<dbReference type="SMR" id="E0RVY7"/>
<dbReference type="RefSeq" id="WP_013282321.1">
    <property type="nucleotide sequence ID" value="NC_014387.1"/>
</dbReference>
<dbReference type="InterPro" id="IPR037461">
    <property type="entry name" value="CtCE2-like_dom"/>
</dbReference>
<dbReference type="Gene3D" id="3.40.50.1110">
    <property type="entry name" value="SGNH hydrolase"/>
    <property type="match status" value="1"/>
</dbReference>
<accession>E0RVY7</accession>
<reference evidence="1 2" key="1">
    <citation type="journal article" date="2010" name="PLoS ONE">
        <title>The glycobiome of the rumen bacterium Butyrivibrio proteoclasticus B316(T) highlights adaptation to a polysaccharide-rich environment.</title>
        <authorList>
            <person name="Kelly W.J."/>
            <person name="Leahy S.C."/>
            <person name="Altermann E."/>
            <person name="Yeoman C.J."/>
            <person name="Dunne J.C."/>
            <person name="Kong Z."/>
            <person name="Pacheco D.M."/>
            <person name="Li D."/>
            <person name="Noel S.J."/>
            <person name="Moon C.D."/>
            <person name="Cookson A.L."/>
            <person name="Attwood G.T."/>
        </authorList>
    </citation>
    <scope>NUCLEOTIDE SEQUENCE [LARGE SCALE GENOMIC DNA]</scope>
    <source>
        <strain evidence="2">ATCC 51982 / DSM 14932 / B316</strain>
    </source>
</reference>
<evidence type="ECO:0000313" key="2">
    <source>
        <dbReference type="Proteomes" id="UP000001299"/>
    </source>
</evidence>
<dbReference type="EMBL" id="CP001810">
    <property type="protein sequence ID" value="ADL35669.1"/>
    <property type="molecule type" value="Genomic_DNA"/>
</dbReference>
<dbReference type="Gene3D" id="2.60.120.260">
    <property type="entry name" value="Galactose-binding domain-like"/>
    <property type="match status" value="1"/>
</dbReference>
<organism evidence="1 2">
    <name type="scientific">Butyrivibrio proteoclasticus (strain ATCC 51982 / DSM 14932 / B316)</name>
    <name type="common">Clostridium proteoclasticum</name>
    <dbReference type="NCBI Taxonomy" id="515622"/>
    <lineage>
        <taxon>Bacteria</taxon>
        <taxon>Bacillati</taxon>
        <taxon>Bacillota</taxon>
        <taxon>Clostridia</taxon>
        <taxon>Lachnospirales</taxon>
        <taxon>Lachnospiraceae</taxon>
        <taxon>Butyrivibrio</taxon>
    </lineage>
</organism>
<dbReference type="CDD" id="cd01831">
    <property type="entry name" value="Endoglucanase_E_like"/>
    <property type="match status" value="1"/>
</dbReference>
<dbReference type="PDB" id="3U37">
    <property type="method" value="X-ray"/>
    <property type="resolution" value="2.10 A"/>
    <property type="chains" value="A/B/C/D/E/F/G/H=1-376"/>
</dbReference>
<dbReference type="EvolutionaryTrace" id="E0RVY7"/>
<evidence type="ECO:0007829" key="4">
    <source>
        <dbReference type="PDB" id="4DEV"/>
    </source>
</evidence>
<dbReference type="PANTHER" id="PTHR37834:SF2">
    <property type="entry name" value="ESTERASE, SGNH HYDROLASE-TYPE"/>
    <property type="match status" value="1"/>
</dbReference>
<gene>
    <name evidence="1" type="primary">est2A</name>
    <name evidence="1" type="ordered locus">bpr_I2939</name>
</gene>
<dbReference type="eggNOG" id="COG2755">
    <property type="taxonomic scope" value="Bacteria"/>
</dbReference>
<dbReference type="PANTHER" id="PTHR37834">
    <property type="entry name" value="GDSL-LIKE LIPASE/ACYLHYDROLASE DOMAIN PROTEIN (AFU_ORTHOLOGUE AFUA_2G00620)"/>
    <property type="match status" value="1"/>
</dbReference>
<dbReference type="InterPro" id="IPR052762">
    <property type="entry name" value="PCW_deacetylase/CE"/>
</dbReference>
<dbReference type="InterPro" id="IPR036514">
    <property type="entry name" value="SGNH_hydro_sf"/>
</dbReference>
<dbReference type="BRENDA" id="3.1.1.72">
    <property type="organism ID" value="9372"/>
</dbReference>
<dbReference type="PDBsum" id="3U37"/>